<accession>A0ABM9JD60</accession>
<protein>
    <recommendedName>
        <fullName evidence="1">DSBA-like thioredoxin domain-containing protein</fullName>
    </recommendedName>
</protein>
<dbReference type="EMBL" id="CATYWO010000003">
    <property type="protein sequence ID" value="CAJ0790355.1"/>
    <property type="molecule type" value="Genomic_DNA"/>
</dbReference>
<proteinExistence type="predicted"/>
<dbReference type="SUPFAM" id="SSF52833">
    <property type="entry name" value="Thioredoxin-like"/>
    <property type="match status" value="1"/>
</dbReference>
<evidence type="ECO:0000259" key="1">
    <source>
        <dbReference type="Pfam" id="PF01323"/>
    </source>
</evidence>
<organism evidence="2 3">
    <name type="scientific">Ralstonia condita</name>
    <dbReference type="NCBI Taxonomy" id="3058600"/>
    <lineage>
        <taxon>Bacteria</taxon>
        <taxon>Pseudomonadati</taxon>
        <taxon>Pseudomonadota</taxon>
        <taxon>Betaproteobacteria</taxon>
        <taxon>Burkholderiales</taxon>
        <taxon>Burkholderiaceae</taxon>
        <taxon>Ralstonia</taxon>
    </lineage>
</organism>
<comment type="caution">
    <text evidence="2">The sequence shown here is derived from an EMBL/GenBank/DDBJ whole genome shotgun (WGS) entry which is preliminary data.</text>
</comment>
<dbReference type="Gene3D" id="3.40.30.10">
    <property type="entry name" value="Glutaredoxin"/>
    <property type="match status" value="1"/>
</dbReference>
<dbReference type="InterPro" id="IPR036249">
    <property type="entry name" value="Thioredoxin-like_sf"/>
</dbReference>
<evidence type="ECO:0000313" key="2">
    <source>
        <dbReference type="EMBL" id="CAJ0790355.1"/>
    </source>
</evidence>
<reference evidence="2 3" key="1">
    <citation type="submission" date="2023-07" db="EMBL/GenBank/DDBJ databases">
        <authorList>
            <person name="Peeters C."/>
        </authorList>
    </citation>
    <scope>NUCLEOTIDE SEQUENCE [LARGE SCALE GENOMIC DNA]</scope>
    <source>
        <strain evidence="2 3">LMG 7141</strain>
    </source>
</reference>
<gene>
    <name evidence="2" type="ORF">LMG7141_02354</name>
</gene>
<keyword evidence="3" id="KW-1185">Reference proteome</keyword>
<evidence type="ECO:0000313" key="3">
    <source>
        <dbReference type="Proteomes" id="UP001189616"/>
    </source>
</evidence>
<dbReference type="Proteomes" id="UP001189616">
    <property type="component" value="Unassembled WGS sequence"/>
</dbReference>
<feature type="domain" description="DSBA-like thioredoxin" evidence="1">
    <location>
        <begin position="23"/>
        <end position="222"/>
    </location>
</feature>
<dbReference type="InterPro" id="IPR001853">
    <property type="entry name" value="DSBA-like_thioredoxin_dom"/>
</dbReference>
<dbReference type="Pfam" id="PF01323">
    <property type="entry name" value="DSBA"/>
    <property type="match status" value="1"/>
</dbReference>
<dbReference type="CDD" id="cd03024">
    <property type="entry name" value="DsbA_FrnE"/>
    <property type="match status" value="1"/>
</dbReference>
<dbReference type="PANTHER" id="PTHR13887:SF41">
    <property type="entry name" value="THIOREDOXIN SUPERFAMILY PROTEIN"/>
    <property type="match status" value="1"/>
</dbReference>
<dbReference type="RefSeq" id="WP_316657809.1">
    <property type="nucleotide sequence ID" value="NZ_CATYWO010000003.1"/>
</dbReference>
<name>A0ABM9JD60_9RALS</name>
<dbReference type="PANTHER" id="PTHR13887">
    <property type="entry name" value="GLUTATHIONE S-TRANSFERASE KAPPA"/>
    <property type="match status" value="1"/>
</dbReference>
<sequence>MNSFDQPVQPSQKGKDGRGKSLTVDVFFDFICPWCWIGTRHLSSALSAFEKMHPEVKTKVRWRSYPLLPDTPEKGVPYQTFYLSRLGSATAVSMGRAQVERAGQAVGIHFDFSRISVLPNTQRAHGVIKEFRRVDPDVQLDVLIDRIFGAYFNEGADIGDQDVLQRLKAEHDAAKALAPPTNWSSVSRQTLRGVAVPGVPYFIFNSDVSISGAHNAGALLHAMRHAVSKSQ</sequence>